<reference evidence="6 7" key="1">
    <citation type="submission" date="2021-06" db="EMBL/GenBank/DDBJ databases">
        <title>Caerostris darwini draft genome.</title>
        <authorList>
            <person name="Kono N."/>
            <person name="Arakawa K."/>
        </authorList>
    </citation>
    <scope>NUCLEOTIDE SEQUENCE [LARGE SCALE GENOMIC DNA]</scope>
</reference>
<sequence>MVREVDLRSDTVTRPTPAMRKAMAEASVGDDVYKEDPTINELEEYVARLLGKEAALFVPSGTMGNLSSVMAHCWTRGQEIIIGDESHMFMYEQGGISQLAGVHVSSIPTLEDGTFDLDVLKEKIRPANPESHEPSTGLICLENSHNRCGGRVLPVSFIREVCALARNNGIPVHMDGARIINASVQCGVPVHQLVEEWYRCPVGSVVVGPKKFIDRVHRCRKVLGGGMRQAGVLAAAALVALESAEERIRTDHRRAKKFAQEIYDLKSQLITCNPDVVESNMVLLNFPSSNFTSEDFVQKMAEVNKDDAEKVVLRASTWSKNRVRCVLHSDLTQEDLDFAVMKIRTTVL</sequence>
<evidence type="ECO:0000259" key="5">
    <source>
        <dbReference type="Pfam" id="PF01212"/>
    </source>
</evidence>
<dbReference type="PANTHER" id="PTHR48097:SF9">
    <property type="entry name" value="L-THREONINE ALDOLASE"/>
    <property type="match status" value="1"/>
</dbReference>
<proteinExistence type="inferred from homology"/>
<dbReference type="AlphaFoldDB" id="A0AAV4S5W0"/>
<evidence type="ECO:0000256" key="4">
    <source>
        <dbReference type="ARBA" id="ARBA00023239"/>
    </source>
</evidence>
<gene>
    <name evidence="6" type="primary">THA1</name>
    <name evidence="6" type="ORF">CDAR_515801</name>
</gene>
<dbReference type="Gene3D" id="3.40.640.10">
    <property type="entry name" value="Type I PLP-dependent aspartate aminotransferase-like (Major domain)"/>
    <property type="match status" value="1"/>
</dbReference>
<dbReference type="Gene3D" id="3.90.1150.10">
    <property type="entry name" value="Aspartate Aminotransferase, domain 1"/>
    <property type="match status" value="1"/>
</dbReference>
<dbReference type="GO" id="GO:0006567">
    <property type="term" value="P:L-threonine catabolic process"/>
    <property type="evidence" value="ECO:0007669"/>
    <property type="project" value="TreeGrafter"/>
</dbReference>
<dbReference type="PANTHER" id="PTHR48097">
    <property type="entry name" value="L-THREONINE ALDOLASE-RELATED"/>
    <property type="match status" value="1"/>
</dbReference>
<dbReference type="InterPro" id="IPR015421">
    <property type="entry name" value="PyrdxlP-dep_Trfase_major"/>
</dbReference>
<dbReference type="InterPro" id="IPR023603">
    <property type="entry name" value="Low_specificity_L-TA-like"/>
</dbReference>
<feature type="domain" description="Aromatic amino acid beta-eliminating lyase/threonine aldolase" evidence="5">
    <location>
        <begin position="6"/>
        <end position="283"/>
    </location>
</feature>
<accession>A0AAV4S5W0</accession>
<comment type="similarity">
    <text evidence="2">Belongs to the threonine aldolase family.</text>
</comment>
<dbReference type="FunFam" id="3.40.640.10:FF:000030">
    <property type="entry name" value="Low-specificity L-threonine aldolase"/>
    <property type="match status" value="1"/>
</dbReference>
<keyword evidence="7" id="KW-1185">Reference proteome</keyword>
<evidence type="ECO:0000313" key="7">
    <source>
        <dbReference type="Proteomes" id="UP001054837"/>
    </source>
</evidence>
<dbReference type="GO" id="GO:0006545">
    <property type="term" value="P:glycine biosynthetic process"/>
    <property type="evidence" value="ECO:0007669"/>
    <property type="project" value="TreeGrafter"/>
</dbReference>
<dbReference type="InterPro" id="IPR015424">
    <property type="entry name" value="PyrdxlP-dep_Trfase"/>
</dbReference>
<organism evidence="6 7">
    <name type="scientific">Caerostris darwini</name>
    <dbReference type="NCBI Taxonomy" id="1538125"/>
    <lineage>
        <taxon>Eukaryota</taxon>
        <taxon>Metazoa</taxon>
        <taxon>Ecdysozoa</taxon>
        <taxon>Arthropoda</taxon>
        <taxon>Chelicerata</taxon>
        <taxon>Arachnida</taxon>
        <taxon>Araneae</taxon>
        <taxon>Araneomorphae</taxon>
        <taxon>Entelegynae</taxon>
        <taxon>Araneoidea</taxon>
        <taxon>Araneidae</taxon>
        <taxon>Caerostris</taxon>
    </lineage>
</organism>
<keyword evidence="3" id="KW-0663">Pyridoxal phosphate</keyword>
<dbReference type="InterPro" id="IPR015422">
    <property type="entry name" value="PyrdxlP-dep_Trfase_small"/>
</dbReference>
<dbReference type="InterPro" id="IPR001597">
    <property type="entry name" value="ArAA_b-elim_lyase/Thr_aldolase"/>
</dbReference>
<dbReference type="GO" id="GO:0005829">
    <property type="term" value="C:cytosol"/>
    <property type="evidence" value="ECO:0007669"/>
    <property type="project" value="TreeGrafter"/>
</dbReference>
<protein>
    <submittedName>
        <fullName evidence="6">Probable low-specificity L-threonine aldolase 1</fullName>
    </submittedName>
</protein>
<evidence type="ECO:0000313" key="6">
    <source>
        <dbReference type="EMBL" id="GIY27860.1"/>
    </source>
</evidence>
<comment type="cofactor">
    <cofactor evidence="1">
        <name>pyridoxal 5'-phosphate</name>
        <dbReference type="ChEBI" id="CHEBI:597326"/>
    </cofactor>
</comment>
<dbReference type="Proteomes" id="UP001054837">
    <property type="component" value="Unassembled WGS sequence"/>
</dbReference>
<keyword evidence="4" id="KW-0456">Lyase</keyword>
<dbReference type="EMBL" id="BPLQ01007091">
    <property type="protein sequence ID" value="GIY27860.1"/>
    <property type="molecule type" value="Genomic_DNA"/>
</dbReference>
<comment type="caution">
    <text evidence="6">The sequence shown here is derived from an EMBL/GenBank/DDBJ whole genome shotgun (WGS) entry which is preliminary data.</text>
</comment>
<dbReference type="Pfam" id="PF01212">
    <property type="entry name" value="Beta_elim_lyase"/>
    <property type="match status" value="1"/>
</dbReference>
<dbReference type="SUPFAM" id="SSF53383">
    <property type="entry name" value="PLP-dependent transferases"/>
    <property type="match status" value="1"/>
</dbReference>
<name>A0AAV4S5W0_9ARAC</name>
<evidence type="ECO:0000256" key="3">
    <source>
        <dbReference type="ARBA" id="ARBA00022898"/>
    </source>
</evidence>
<dbReference type="PIRSF" id="PIRSF017617">
    <property type="entry name" value="Thr_aldolase"/>
    <property type="match status" value="1"/>
</dbReference>
<evidence type="ECO:0000256" key="1">
    <source>
        <dbReference type="ARBA" id="ARBA00001933"/>
    </source>
</evidence>
<dbReference type="NCBIfam" id="NF041359">
    <property type="entry name" value="GntG_guanitoxin"/>
    <property type="match status" value="1"/>
</dbReference>
<evidence type="ECO:0000256" key="2">
    <source>
        <dbReference type="ARBA" id="ARBA00006966"/>
    </source>
</evidence>
<dbReference type="GO" id="GO:0008732">
    <property type="term" value="F:L-allo-threonine aldolase activity"/>
    <property type="evidence" value="ECO:0007669"/>
    <property type="project" value="TreeGrafter"/>
</dbReference>